<sequence>MKLFRDKFFLLILAIIFLVGILLYQDILNVNYSYIGDEYPFFDYAKEILTNPQFKPSIFSQSGVYGYHPVLDSYIHAFFMSIFGINLVGWKITNIVAISLSSLLIYFLSNNLFREKIYGVVAVVFFSFSHFLISFAHIGYNNLHSLIPFLSAVYFFSKYLKTNSKREIFLTGIFSGASFYTFYSARLIVVLIPIFLFFNRRMILSYLQGLIITTLPFLWVNGTSITYHMLDQTLDSTLYKGWNWFGMSQFLLGLFNAQNIPKHHYFIGPFLNLMMSICLIAGIVLLYKSNKVSFWVKILLLCWTIFVPFFIIITFRPEIPITRLHIVLPAMALVASYGLVKLVKRRSVILLLLFAYVIIELFTFYIETPQKIRLSSESLVLKLASLNNESITCVMTDATDASFSVLDNLAIQYHANIKIIDSIDNTLFYNCGIVVVRDSGNDFLTLDKYCDGTNTNCLSYYREKNEKSDKRY</sequence>
<feature type="transmembrane region" description="Helical" evidence="8">
    <location>
        <begin position="321"/>
        <end position="340"/>
    </location>
</feature>
<comment type="subcellular location">
    <subcellularLocation>
        <location evidence="1">Cell membrane</location>
        <topology evidence="1">Multi-pass membrane protein</topology>
    </subcellularLocation>
</comment>
<dbReference type="STRING" id="1802074.A3J15_01250"/>
<keyword evidence="3" id="KW-0328">Glycosyltransferase</keyword>
<dbReference type="InterPro" id="IPR050297">
    <property type="entry name" value="LipidA_mod_glycosyltrf_83"/>
</dbReference>
<evidence type="ECO:0000313" key="11">
    <source>
        <dbReference type="Proteomes" id="UP000176376"/>
    </source>
</evidence>
<keyword evidence="6 8" id="KW-1133">Transmembrane helix</keyword>
<keyword evidence="4" id="KW-0808">Transferase</keyword>
<feature type="domain" description="Glycosyltransferase RgtA/B/C/D-like" evidence="9">
    <location>
        <begin position="68"/>
        <end position="210"/>
    </location>
</feature>
<evidence type="ECO:0000256" key="7">
    <source>
        <dbReference type="ARBA" id="ARBA00023136"/>
    </source>
</evidence>
<evidence type="ECO:0000256" key="3">
    <source>
        <dbReference type="ARBA" id="ARBA00022676"/>
    </source>
</evidence>
<evidence type="ECO:0000256" key="4">
    <source>
        <dbReference type="ARBA" id="ARBA00022679"/>
    </source>
</evidence>
<comment type="caution">
    <text evidence="10">The sequence shown here is derived from an EMBL/GenBank/DDBJ whole genome shotgun (WGS) entry which is preliminary data.</text>
</comment>
<feature type="transmembrane region" description="Helical" evidence="8">
    <location>
        <begin position="266"/>
        <end position="287"/>
    </location>
</feature>
<feature type="transmembrane region" description="Helical" evidence="8">
    <location>
        <begin position="172"/>
        <end position="197"/>
    </location>
</feature>
<organism evidence="10 11">
    <name type="scientific">Candidatus Roizmanbacteria bacterium RIFCSPLOWO2_02_FULL_38_10</name>
    <dbReference type="NCBI Taxonomy" id="1802074"/>
    <lineage>
        <taxon>Bacteria</taxon>
        <taxon>Candidatus Roizmaniibacteriota</taxon>
    </lineage>
</organism>
<keyword evidence="2" id="KW-1003">Cell membrane</keyword>
<accession>A0A1F7JLE6</accession>
<feature type="transmembrane region" description="Helical" evidence="8">
    <location>
        <begin position="74"/>
        <end position="105"/>
    </location>
</feature>
<name>A0A1F7JLE6_9BACT</name>
<dbReference type="InterPro" id="IPR038731">
    <property type="entry name" value="RgtA/B/C-like"/>
</dbReference>
<feature type="transmembrane region" description="Helical" evidence="8">
    <location>
        <begin position="347"/>
        <end position="366"/>
    </location>
</feature>
<protein>
    <recommendedName>
        <fullName evidence="9">Glycosyltransferase RgtA/B/C/D-like domain-containing protein</fullName>
    </recommendedName>
</protein>
<reference evidence="10 11" key="1">
    <citation type="journal article" date="2016" name="Nat. Commun.">
        <title>Thousands of microbial genomes shed light on interconnected biogeochemical processes in an aquifer system.</title>
        <authorList>
            <person name="Anantharaman K."/>
            <person name="Brown C.T."/>
            <person name="Hug L.A."/>
            <person name="Sharon I."/>
            <person name="Castelle C.J."/>
            <person name="Probst A.J."/>
            <person name="Thomas B.C."/>
            <person name="Singh A."/>
            <person name="Wilkins M.J."/>
            <person name="Karaoz U."/>
            <person name="Brodie E.L."/>
            <person name="Williams K.H."/>
            <person name="Hubbard S.S."/>
            <person name="Banfield J.F."/>
        </authorList>
    </citation>
    <scope>NUCLEOTIDE SEQUENCE [LARGE SCALE GENOMIC DNA]</scope>
</reference>
<evidence type="ECO:0000313" key="10">
    <source>
        <dbReference type="EMBL" id="OGK56407.1"/>
    </source>
</evidence>
<evidence type="ECO:0000256" key="5">
    <source>
        <dbReference type="ARBA" id="ARBA00022692"/>
    </source>
</evidence>
<evidence type="ECO:0000256" key="1">
    <source>
        <dbReference type="ARBA" id="ARBA00004651"/>
    </source>
</evidence>
<feature type="transmembrane region" description="Helical" evidence="8">
    <location>
        <begin position="294"/>
        <end position="315"/>
    </location>
</feature>
<feature type="transmembrane region" description="Helical" evidence="8">
    <location>
        <begin position="7"/>
        <end position="24"/>
    </location>
</feature>
<dbReference type="EMBL" id="MGAY01000038">
    <property type="protein sequence ID" value="OGK56407.1"/>
    <property type="molecule type" value="Genomic_DNA"/>
</dbReference>
<evidence type="ECO:0000259" key="9">
    <source>
        <dbReference type="Pfam" id="PF13231"/>
    </source>
</evidence>
<keyword evidence="5 8" id="KW-0812">Transmembrane</keyword>
<dbReference type="AlphaFoldDB" id="A0A1F7JLE6"/>
<dbReference type="PANTHER" id="PTHR33908:SF11">
    <property type="entry name" value="MEMBRANE PROTEIN"/>
    <property type="match status" value="1"/>
</dbReference>
<dbReference type="PANTHER" id="PTHR33908">
    <property type="entry name" value="MANNOSYLTRANSFERASE YKCB-RELATED"/>
    <property type="match status" value="1"/>
</dbReference>
<dbReference type="GO" id="GO:0016763">
    <property type="term" value="F:pentosyltransferase activity"/>
    <property type="evidence" value="ECO:0007669"/>
    <property type="project" value="TreeGrafter"/>
</dbReference>
<dbReference type="Pfam" id="PF13231">
    <property type="entry name" value="PMT_2"/>
    <property type="match status" value="1"/>
</dbReference>
<feature type="transmembrane region" description="Helical" evidence="8">
    <location>
        <begin position="203"/>
        <end position="220"/>
    </location>
</feature>
<feature type="transmembrane region" description="Helical" evidence="8">
    <location>
        <begin position="117"/>
        <end position="137"/>
    </location>
</feature>
<evidence type="ECO:0000256" key="8">
    <source>
        <dbReference type="SAM" id="Phobius"/>
    </source>
</evidence>
<dbReference type="Proteomes" id="UP000176376">
    <property type="component" value="Unassembled WGS sequence"/>
</dbReference>
<proteinExistence type="predicted"/>
<keyword evidence="7 8" id="KW-0472">Membrane</keyword>
<evidence type="ECO:0000256" key="6">
    <source>
        <dbReference type="ARBA" id="ARBA00022989"/>
    </source>
</evidence>
<gene>
    <name evidence="10" type="ORF">A3J15_01250</name>
</gene>
<dbReference type="GO" id="GO:0009103">
    <property type="term" value="P:lipopolysaccharide biosynthetic process"/>
    <property type="evidence" value="ECO:0007669"/>
    <property type="project" value="UniProtKB-ARBA"/>
</dbReference>
<evidence type="ECO:0000256" key="2">
    <source>
        <dbReference type="ARBA" id="ARBA00022475"/>
    </source>
</evidence>
<dbReference type="GO" id="GO:0005886">
    <property type="term" value="C:plasma membrane"/>
    <property type="evidence" value="ECO:0007669"/>
    <property type="project" value="UniProtKB-SubCell"/>
</dbReference>